<protein>
    <submittedName>
        <fullName evidence="2">Methyltransferase type 11</fullName>
    </submittedName>
</protein>
<name>A0A2U8WI21_9HYPH</name>
<evidence type="ECO:0000259" key="1">
    <source>
        <dbReference type="Pfam" id="PF13649"/>
    </source>
</evidence>
<keyword evidence="3" id="KW-1185">Reference proteome</keyword>
<dbReference type="AlphaFoldDB" id="A0A2U8WI21"/>
<evidence type="ECO:0000313" key="2">
    <source>
        <dbReference type="EMBL" id="AWN45807.1"/>
    </source>
</evidence>
<dbReference type="InterPro" id="IPR029063">
    <property type="entry name" value="SAM-dependent_MTases_sf"/>
</dbReference>
<organism evidence="2 3">
    <name type="scientific">Methylobacterium terrae</name>
    <dbReference type="NCBI Taxonomy" id="2202827"/>
    <lineage>
        <taxon>Bacteria</taxon>
        <taxon>Pseudomonadati</taxon>
        <taxon>Pseudomonadota</taxon>
        <taxon>Alphaproteobacteria</taxon>
        <taxon>Hyphomicrobiales</taxon>
        <taxon>Methylobacteriaceae</taxon>
        <taxon>Methylobacterium</taxon>
    </lineage>
</organism>
<dbReference type="GO" id="GO:0008168">
    <property type="term" value="F:methyltransferase activity"/>
    <property type="evidence" value="ECO:0007669"/>
    <property type="project" value="UniProtKB-KW"/>
</dbReference>
<dbReference type="Gene3D" id="3.40.50.150">
    <property type="entry name" value="Vaccinia Virus protein VP39"/>
    <property type="match status" value="1"/>
</dbReference>
<accession>A0A2U8WI21</accession>
<dbReference type="RefSeq" id="WP_109958165.1">
    <property type="nucleotide sequence ID" value="NZ_CP029553.1"/>
</dbReference>
<dbReference type="Pfam" id="PF13649">
    <property type="entry name" value="Methyltransf_25"/>
    <property type="match status" value="1"/>
</dbReference>
<keyword evidence="2" id="KW-0808">Transferase</keyword>
<dbReference type="CDD" id="cd02440">
    <property type="entry name" value="AdoMet_MTases"/>
    <property type="match status" value="1"/>
</dbReference>
<evidence type="ECO:0000313" key="3">
    <source>
        <dbReference type="Proteomes" id="UP000245444"/>
    </source>
</evidence>
<feature type="domain" description="Methyltransferase" evidence="1">
    <location>
        <begin position="49"/>
        <end position="151"/>
    </location>
</feature>
<dbReference type="GO" id="GO:0032259">
    <property type="term" value="P:methylation"/>
    <property type="evidence" value="ECO:0007669"/>
    <property type="project" value="UniProtKB-KW"/>
</dbReference>
<dbReference type="InterPro" id="IPR041698">
    <property type="entry name" value="Methyltransf_25"/>
</dbReference>
<dbReference type="OrthoDB" id="9777638at2"/>
<dbReference type="KEGG" id="mtea:DK419_05310"/>
<dbReference type="Proteomes" id="UP000245444">
    <property type="component" value="Chromosome"/>
</dbReference>
<dbReference type="PANTHER" id="PTHR43591">
    <property type="entry name" value="METHYLTRANSFERASE"/>
    <property type="match status" value="1"/>
</dbReference>
<gene>
    <name evidence="2" type="ORF">DK419_05310</name>
</gene>
<dbReference type="EMBL" id="CP029553">
    <property type="protein sequence ID" value="AWN45807.1"/>
    <property type="molecule type" value="Genomic_DNA"/>
</dbReference>
<keyword evidence="2" id="KW-0489">Methyltransferase</keyword>
<reference evidence="2 3" key="1">
    <citation type="submission" date="2018-05" db="EMBL/GenBank/DDBJ databases">
        <title>Complete Genome Sequence of Methylobacterium sp. 17Sr1-28.</title>
        <authorList>
            <person name="Srinivasan S."/>
        </authorList>
    </citation>
    <scope>NUCLEOTIDE SEQUENCE [LARGE SCALE GENOMIC DNA]</scope>
    <source>
        <strain evidence="2 3">17Sr1-28</strain>
    </source>
</reference>
<dbReference type="PANTHER" id="PTHR43591:SF24">
    <property type="entry name" value="2-METHOXY-6-POLYPRENYL-1,4-BENZOQUINOL METHYLASE, MITOCHONDRIAL"/>
    <property type="match status" value="1"/>
</dbReference>
<dbReference type="SUPFAM" id="SSF53335">
    <property type="entry name" value="S-adenosyl-L-methionine-dependent methyltransferases"/>
    <property type="match status" value="1"/>
</dbReference>
<proteinExistence type="predicted"/>
<sequence length="285" mass="29614">MPEPISQVDYWNGAVGERWTTMQEELDRVFAPLTEALLAGAGLRPGERVLDVGCGCGDTALRAAGQVGAGGAVTAVDVSRPMLARGRARAEARAGSGAPVAFAPVAWIEADAQTHPFEPEHDLALSRFGVMFFDASLPAFANIRRALRPGGRLAFLCWRALPENPWVNVAREAVLSVVPAPAPSPPDSPGPFRFADGEALAGLLERAGFARVAVAAIDRDIEIGGDAEAATRFAVTVGPVSGLLRDLDDPDLRARAVAAVRAAMPGGGPVRLGAACWLATALVPG</sequence>